<sequence>MDLRNLSEEEKLLVFSADPFQMTQFILKNNLRGLEKISIESIKGMKLLPVEVVNVLLVYFYGEFATQVYNRNDLKKLYHLWAGQGIRTFEDALLMTDRDIHAELGYTPPNKGGR</sequence>
<dbReference type="Proteomes" id="UP001389717">
    <property type="component" value="Unassembled WGS sequence"/>
</dbReference>
<evidence type="ECO:0008006" key="3">
    <source>
        <dbReference type="Google" id="ProtNLM"/>
    </source>
</evidence>
<evidence type="ECO:0000313" key="2">
    <source>
        <dbReference type="Proteomes" id="UP001389717"/>
    </source>
</evidence>
<name>A0ABU9KB37_9BACI</name>
<comment type="caution">
    <text evidence="1">The sequence shown here is derived from an EMBL/GenBank/DDBJ whole genome shotgun (WGS) entry which is preliminary data.</text>
</comment>
<organism evidence="1 2">
    <name type="scientific">Rossellomorea oryzaecorticis</name>
    <dbReference type="NCBI Taxonomy" id="1396505"/>
    <lineage>
        <taxon>Bacteria</taxon>
        <taxon>Bacillati</taxon>
        <taxon>Bacillota</taxon>
        <taxon>Bacilli</taxon>
        <taxon>Bacillales</taxon>
        <taxon>Bacillaceae</taxon>
        <taxon>Rossellomorea</taxon>
    </lineage>
</organism>
<gene>
    <name evidence="1" type="ORF">AAEO50_13585</name>
</gene>
<accession>A0ABU9KB37</accession>
<dbReference type="EMBL" id="JBBYAF010000026">
    <property type="protein sequence ID" value="MEL3973314.1"/>
    <property type="molecule type" value="Genomic_DNA"/>
</dbReference>
<proteinExistence type="predicted"/>
<evidence type="ECO:0000313" key="1">
    <source>
        <dbReference type="EMBL" id="MEL3973314.1"/>
    </source>
</evidence>
<reference evidence="1 2" key="1">
    <citation type="submission" date="2024-04" db="EMBL/GenBank/DDBJ databases">
        <title>Bacillus oryzaecorticis sp. nov., a moderately halophilic bacterium isolated from rice husks.</title>
        <authorList>
            <person name="Zhu H.-S."/>
        </authorList>
    </citation>
    <scope>NUCLEOTIDE SEQUENCE [LARGE SCALE GENOMIC DNA]</scope>
    <source>
        <strain evidence="1 2">ZC255</strain>
    </source>
</reference>
<protein>
    <recommendedName>
        <fullName evidence="3">DnaD domain-containing protein</fullName>
    </recommendedName>
</protein>
<keyword evidence="2" id="KW-1185">Reference proteome</keyword>
<dbReference type="RefSeq" id="WP_341984515.1">
    <property type="nucleotide sequence ID" value="NZ_JBBYAF010000026.1"/>
</dbReference>